<dbReference type="RefSeq" id="WP_155759292.1">
    <property type="nucleotide sequence ID" value="NZ_FLSS01000007.1"/>
</dbReference>
<name>A0ABD5BAS4_ELIMR</name>
<evidence type="ECO:0000313" key="1">
    <source>
        <dbReference type="EMBL" id="MDQ8751037.1"/>
    </source>
</evidence>
<evidence type="ECO:0000313" key="2">
    <source>
        <dbReference type="Proteomes" id="UP001239265"/>
    </source>
</evidence>
<dbReference type="AlphaFoldDB" id="A0ABD5BAS4"/>
<protein>
    <submittedName>
        <fullName evidence="1">Uncharacterized protein</fullName>
    </submittedName>
</protein>
<comment type="caution">
    <text evidence="1">The sequence shown here is derived from an EMBL/GenBank/DDBJ whole genome shotgun (WGS) entry which is preliminary data.</text>
</comment>
<organism evidence="1 2">
    <name type="scientific">Elizabethkingia miricola</name>
    <name type="common">Chryseobacterium miricola</name>
    <dbReference type="NCBI Taxonomy" id="172045"/>
    <lineage>
        <taxon>Bacteria</taxon>
        <taxon>Pseudomonadati</taxon>
        <taxon>Bacteroidota</taxon>
        <taxon>Flavobacteriia</taxon>
        <taxon>Flavobacteriales</taxon>
        <taxon>Weeksellaceae</taxon>
        <taxon>Elizabethkingia</taxon>
    </lineage>
</organism>
<accession>A0ABD5BAS4</accession>
<reference evidence="1 2" key="1">
    <citation type="submission" date="2023-06" db="EMBL/GenBank/DDBJ databases">
        <title>Nosocomial Elizabethkingia miricola genome.</title>
        <authorList>
            <person name="Morgado S."/>
            <person name="Fonseca E."/>
            <person name="Freitas F."/>
            <person name="Vicente A.C."/>
        </authorList>
    </citation>
    <scope>NUCLEOTIDE SEQUENCE [LARGE SCALE GENOMIC DNA]</scope>
    <source>
        <strain evidence="1 2">EM15</strain>
    </source>
</reference>
<dbReference type="EMBL" id="JAUCQJ010000007">
    <property type="protein sequence ID" value="MDQ8751037.1"/>
    <property type="molecule type" value="Genomic_DNA"/>
</dbReference>
<proteinExistence type="predicted"/>
<sequence>MKKETEFRSVIKQDFFSLGIRFITSETKSGIMANSVQIMLSDIKAYTAPMYSSALSL</sequence>
<dbReference type="Proteomes" id="UP001239265">
    <property type="component" value="Unassembled WGS sequence"/>
</dbReference>
<gene>
    <name evidence="1" type="ORF">QT385_20445</name>
</gene>